<dbReference type="Pfam" id="PF12796">
    <property type="entry name" value="Ank_2"/>
    <property type="match status" value="4"/>
</dbReference>
<dbReference type="Gene3D" id="1.25.40.20">
    <property type="entry name" value="Ankyrin repeat-containing domain"/>
    <property type="match status" value="4"/>
</dbReference>
<sequence>MHETNRSSDRKVLPDGRSALWLAADRGDLQEVDRLIRTGARLNKRQRNGWTPLCAAAWRGHVRVVKRLISAGALLNPRQEFGATPLYVAVQNRRTATVAALLAAGADCDLPENRGWSPMHIAAQYGHVKVATLLINAGADISQQAEDGYTPLYIAAQNGYASFVRLLLSTEMCSVALLNLPMNDGSTSLWIAAQNGHVKVVDELIRAGADIELADCTDASPLWTAADHGHVSTVLRLLRAGATVDRCDNMGSSPLHAAVSNGHLKVTRLLLKYRAKVDVLSTIGNSPLTSASLEGHAECVRELLKFGANVNQSGFEGCSALYFASEGGHTRVVELLLKAGARTDDCNCFGCSPLWIASREGHLAVALQLLKAGANFNIVGEGHLTPLGIAVRSGNIGVIGALIEAGSDLNRVSASGTSSLVLAIDMRQEEAAINLLDAGVNVDVLDPVGMSPLWLAAQNGCIRVLNYLRSCRNPRRRTRQHWNRMLLDELKCFAFACYRGQIEVLASLSESQLLHSSDLNDLSGLTGSEVFVEEFKRFIAMKRSILPPVHRLESTVQHSLRLHQSLLLSGFSRENSVLQSGAAAVLQKIIRSKNQAGYFVVGSYADGWGNCLSRLDGRIEVGSDIDLTCIEAMPPFHLIGCTPIGMCSKTDCVPVQYSDGHIDYKVHVSSPSVPEAGTILKPAVDHVKAYPCCSYPPIWLLQTSHVSQIRPSVLQALRDEVQLAWCHVVAAAPPELTGDRMRVSTNLLERRLMQSLTSLQGQVFVVLKYLIKKVIGRRVKGLKSYHAKNLLFYMLDKTPEEEWQRPENLISLVEESLSILVRQLHEPSASSMECMRHFFLQDAAIYLHKGHDEKSTIAREVRLVIENLPSLLEEFELGLIPTELGSIEFHPFLFLPEVQMPKKQEIPAAGKIKFYQIDDLVYRALVQLFAEFDKRTQLAQLMSSIDRIPDSAKTTRECLKALASLKVGNRLDASQLTSTVSRKVAGHLKAESEEVSPASVEEAEQFVWKQMKRTDSAWKFSFSFKQTDVNPVFNFLPNHIREAFPSRLVNYDDCYYMNFDALMKAIQLEYSNRWNAADLFASAADGDSDPQELLMLLHYYRPGQDDQLLVQAVHRNRDLITESMLNSTVVNFIEARPQLHALSIRSAMDSLAKHLRDSPPMPSTIQGQEEFKQPCRSAKRKRSAKYYQELKHAGFMPSCWYTRLPSRATGSRPHAGLAVATLALPDLVSELNISKPLRQVSVVSFTWYPGIGGSRFCRFPSALGFLSAQKFSVAGQHAVDVLVVASRLGQPKSLSFGYSALLAGGGGAAFASVQSGPDVDHALVRKRFGQLGGLLAVGLAGVELQLGIEASVAWDVGARAKIDEGPALLDGWTATVLHRGGGLEGKGGHRPLPRRRFRSLGATNRVERYGFFRVQKLLASSTEQFQKSVPSSQQLLTIVELVAQAYLACETAWQRSSGARTPGKADAGRTSTATSDSVRTRPDCRSCRIVSDSAASTDRLRLLATDGVGLGIQQLTTPFELSKAEPMRQSATEPVQRRCQSQSSTLLRYELPIKQARLSKPRCPASEPLSDPLVIDAEDLDSGRFNVLNLRTRIRNVWVYKERTRLSRTFEAC</sequence>
<feature type="repeat" description="ANK" evidence="3">
    <location>
        <begin position="81"/>
        <end position="113"/>
    </location>
</feature>
<feature type="domain" description="Mab-21-like HhH/H2TH-like" evidence="5">
    <location>
        <begin position="762"/>
        <end position="861"/>
    </location>
</feature>
<keyword evidence="6" id="KW-1185">Reference proteome</keyword>
<dbReference type="PROSITE" id="PS50088">
    <property type="entry name" value="ANK_REPEAT"/>
    <property type="match status" value="12"/>
</dbReference>
<feature type="repeat" description="ANK" evidence="3">
    <location>
        <begin position="283"/>
        <end position="315"/>
    </location>
</feature>
<organism evidence="6 7">
    <name type="scientific">Macrostomum lignano</name>
    <dbReference type="NCBI Taxonomy" id="282301"/>
    <lineage>
        <taxon>Eukaryota</taxon>
        <taxon>Metazoa</taxon>
        <taxon>Spiralia</taxon>
        <taxon>Lophotrochozoa</taxon>
        <taxon>Platyhelminthes</taxon>
        <taxon>Rhabditophora</taxon>
        <taxon>Macrostomorpha</taxon>
        <taxon>Macrostomida</taxon>
        <taxon>Macrostomidae</taxon>
        <taxon>Macrostomum</taxon>
    </lineage>
</organism>
<feature type="repeat" description="ANK" evidence="3">
    <location>
        <begin position="316"/>
        <end position="348"/>
    </location>
</feature>
<evidence type="ECO:0000256" key="4">
    <source>
        <dbReference type="SAM" id="MobiDB-lite"/>
    </source>
</evidence>
<dbReference type="PROSITE" id="PS50297">
    <property type="entry name" value="ANK_REP_REGION"/>
    <property type="match status" value="11"/>
</dbReference>
<dbReference type="Proteomes" id="UP000095280">
    <property type="component" value="Unplaced"/>
</dbReference>
<dbReference type="Pfam" id="PF00023">
    <property type="entry name" value="Ank"/>
    <property type="match status" value="2"/>
</dbReference>
<feature type="repeat" description="ANK" evidence="3">
    <location>
        <begin position="349"/>
        <end position="381"/>
    </location>
</feature>
<evidence type="ECO:0000313" key="7">
    <source>
        <dbReference type="WBParaSite" id="maker-uti_cns_0003308-snap-gene-0.2-mRNA-1"/>
    </source>
</evidence>
<dbReference type="InterPro" id="IPR046906">
    <property type="entry name" value="Mab-21_HhH/H2TH-like"/>
</dbReference>
<evidence type="ECO:0000256" key="2">
    <source>
        <dbReference type="ARBA" id="ARBA00023043"/>
    </source>
</evidence>
<proteinExistence type="predicted"/>
<feature type="repeat" description="ANK" evidence="3">
    <location>
        <begin position="184"/>
        <end position="216"/>
    </location>
</feature>
<protein>
    <submittedName>
        <fullName evidence="7">ANK_REP_REGION domain-containing protein</fullName>
    </submittedName>
</protein>
<dbReference type="SMART" id="SM00248">
    <property type="entry name" value="ANK"/>
    <property type="match status" value="14"/>
</dbReference>
<accession>A0A1I8GVG0</accession>
<feature type="repeat" description="ANK" evidence="3">
    <location>
        <begin position="147"/>
        <end position="169"/>
    </location>
</feature>
<keyword evidence="1" id="KW-0677">Repeat</keyword>
<feature type="repeat" description="ANK" evidence="3">
    <location>
        <begin position="114"/>
        <end position="146"/>
    </location>
</feature>
<dbReference type="WBParaSite" id="maker-uti_cns_0003308-snap-gene-0.2-mRNA-1">
    <property type="protein sequence ID" value="maker-uti_cns_0003308-snap-gene-0.2-mRNA-1"/>
    <property type="gene ID" value="maker-uti_cns_0003308-snap-gene-0.2"/>
</dbReference>
<reference evidence="7" key="1">
    <citation type="submission" date="2016-11" db="UniProtKB">
        <authorList>
            <consortium name="WormBaseParasite"/>
        </authorList>
    </citation>
    <scope>IDENTIFICATION</scope>
</reference>
<feature type="repeat" description="ANK" evidence="3">
    <location>
        <begin position="48"/>
        <end position="80"/>
    </location>
</feature>
<feature type="repeat" description="ANK" evidence="3">
    <location>
        <begin position="382"/>
        <end position="414"/>
    </location>
</feature>
<dbReference type="PANTHER" id="PTHR24198">
    <property type="entry name" value="ANKYRIN REPEAT AND PROTEIN KINASE DOMAIN-CONTAINING PROTEIN"/>
    <property type="match status" value="1"/>
</dbReference>
<keyword evidence="2 3" id="KW-0040">ANK repeat</keyword>
<feature type="repeat" description="ANK" evidence="3">
    <location>
        <begin position="15"/>
        <end position="47"/>
    </location>
</feature>
<evidence type="ECO:0000259" key="5">
    <source>
        <dbReference type="Pfam" id="PF20266"/>
    </source>
</evidence>
<dbReference type="Pfam" id="PF13637">
    <property type="entry name" value="Ank_4"/>
    <property type="match status" value="1"/>
</dbReference>
<dbReference type="InterPro" id="IPR036770">
    <property type="entry name" value="Ankyrin_rpt-contain_sf"/>
</dbReference>
<evidence type="ECO:0000256" key="3">
    <source>
        <dbReference type="PROSITE-ProRule" id="PRU00023"/>
    </source>
</evidence>
<dbReference type="Pfam" id="PF20266">
    <property type="entry name" value="Mab-21_C"/>
    <property type="match status" value="1"/>
</dbReference>
<dbReference type="Gene3D" id="1.10.1410.40">
    <property type="match status" value="1"/>
</dbReference>
<feature type="repeat" description="ANK" evidence="3">
    <location>
        <begin position="217"/>
        <end position="249"/>
    </location>
</feature>
<feature type="region of interest" description="Disordered" evidence="4">
    <location>
        <begin position="1457"/>
        <end position="1479"/>
    </location>
</feature>
<evidence type="ECO:0000256" key="1">
    <source>
        <dbReference type="ARBA" id="ARBA00022737"/>
    </source>
</evidence>
<feature type="repeat" description="ANK" evidence="3">
    <location>
        <begin position="250"/>
        <end position="282"/>
    </location>
</feature>
<dbReference type="InterPro" id="IPR002110">
    <property type="entry name" value="Ankyrin_rpt"/>
</dbReference>
<name>A0A1I8GVG0_9PLAT</name>
<dbReference type="PANTHER" id="PTHR24198:SF165">
    <property type="entry name" value="ANKYRIN REPEAT-CONTAINING PROTEIN-RELATED"/>
    <property type="match status" value="1"/>
</dbReference>
<evidence type="ECO:0000313" key="6">
    <source>
        <dbReference type="Proteomes" id="UP000095280"/>
    </source>
</evidence>
<dbReference type="SUPFAM" id="SSF48403">
    <property type="entry name" value="Ankyrin repeat"/>
    <property type="match status" value="2"/>
</dbReference>